<gene>
    <name evidence="1" type="ORF">FEM55_01205</name>
</gene>
<dbReference type="AlphaFoldDB" id="A0A5R9KHV7"/>
<dbReference type="OrthoDB" id="951799at2"/>
<organism evidence="1 2">
    <name type="scientific">Dyadobacter sediminis</name>
    <dbReference type="NCBI Taxonomy" id="1493691"/>
    <lineage>
        <taxon>Bacteria</taxon>
        <taxon>Pseudomonadati</taxon>
        <taxon>Bacteroidota</taxon>
        <taxon>Cytophagia</taxon>
        <taxon>Cytophagales</taxon>
        <taxon>Spirosomataceae</taxon>
        <taxon>Dyadobacter</taxon>
    </lineage>
</organism>
<proteinExistence type="predicted"/>
<name>A0A5R9KHV7_9BACT</name>
<accession>A0A5R9KHV7</accession>
<comment type="caution">
    <text evidence="1">The sequence shown here is derived from an EMBL/GenBank/DDBJ whole genome shotgun (WGS) entry which is preliminary data.</text>
</comment>
<protein>
    <submittedName>
        <fullName evidence="1">Uncharacterized protein</fullName>
    </submittedName>
</protein>
<evidence type="ECO:0000313" key="1">
    <source>
        <dbReference type="EMBL" id="TLU95808.1"/>
    </source>
</evidence>
<dbReference type="RefSeq" id="WP_138279502.1">
    <property type="nucleotide sequence ID" value="NZ_BMGE01000001.1"/>
</dbReference>
<keyword evidence="2" id="KW-1185">Reference proteome</keyword>
<dbReference type="EMBL" id="VCEI01000011">
    <property type="protein sequence ID" value="TLU95808.1"/>
    <property type="molecule type" value="Genomic_DNA"/>
</dbReference>
<dbReference type="Proteomes" id="UP000309788">
    <property type="component" value="Unassembled WGS sequence"/>
</dbReference>
<reference evidence="1 2" key="1">
    <citation type="submission" date="2019-05" db="EMBL/GenBank/DDBJ databases">
        <authorList>
            <person name="Qu J.-H."/>
        </authorList>
    </citation>
    <scope>NUCLEOTIDE SEQUENCE [LARGE SCALE GENOMIC DNA]</scope>
    <source>
        <strain evidence="1 2">Z12</strain>
    </source>
</reference>
<evidence type="ECO:0000313" key="2">
    <source>
        <dbReference type="Proteomes" id="UP000309788"/>
    </source>
</evidence>
<sequence>MKGGLLIVLLGLLSGRCFGQFPALMYDSKQAVYEDSVGTIKKIVSPYGKNLKVVYKNGQKRKILKSSLWGFQNRSGKLYRLYDNKAMRVLRQSGIIKYAYKQPGTNHFSWRYSADLDSPVFRTKRKARHL</sequence>